<dbReference type="Pfam" id="PF16087">
    <property type="entry name" value="DUF4817"/>
    <property type="match status" value="1"/>
</dbReference>
<keyword evidence="3" id="KW-1185">Reference proteome</keyword>
<dbReference type="AlphaFoldDB" id="A0A811UQ59"/>
<dbReference type="InterPro" id="IPR032135">
    <property type="entry name" value="DUF4817"/>
</dbReference>
<comment type="caution">
    <text evidence="2">The sequence shown here is derived from an EMBL/GenBank/DDBJ whole genome shotgun (WGS) entry which is preliminary data.</text>
</comment>
<gene>
    <name evidence="2" type="ORF">CCAP1982_LOCUS8520</name>
</gene>
<organism evidence="2 3">
    <name type="scientific">Ceratitis capitata</name>
    <name type="common">Mediterranean fruit fly</name>
    <name type="synonym">Tephritis capitata</name>
    <dbReference type="NCBI Taxonomy" id="7213"/>
    <lineage>
        <taxon>Eukaryota</taxon>
        <taxon>Metazoa</taxon>
        <taxon>Ecdysozoa</taxon>
        <taxon>Arthropoda</taxon>
        <taxon>Hexapoda</taxon>
        <taxon>Insecta</taxon>
        <taxon>Pterygota</taxon>
        <taxon>Neoptera</taxon>
        <taxon>Endopterygota</taxon>
        <taxon>Diptera</taxon>
        <taxon>Brachycera</taxon>
        <taxon>Muscomorpha</taxon>
        <taxon>Tephritoidea</taxon>
        <taxon>Tephritidae</taxon>
        <taxon>Ceratitis</taxon>
        <taxon>Ceratitis</taxon>
    </lineage>
</organism>
<feature type="domain" description="DUF4817" evidence="1">
    <location>
        <begin position="50"/>
        <end position="82"/>
    </location>
</feature>
<name>A0A811UQ59_CERCA</name>
<proteinExistence type="predicted"/>
<evidence type="ECO:0000313" key="3">
    <source>
        <dbReference type="Proteomes" id="UP000606786"/>
    </source>
</evidence>
<sequence length="89" mass="10214">MEMLVGGSATYLHIYSFIQSTHWYRTSVDANYTECAQGVVSTDYVHIVSSSVATQHAYRRKYRDRAAPKSDIIRRLASNFETHITHMNT</sequence>
<reference evidence="2" key="1">
    <citation type="submission" date="2020-11" db="EMBL/GenBank/DDBJ databases">
        <authorList>
            <person name="Whitehead M."/>
        </authorList>
    </citation>
    <scope>NUCLEOTIDE SEQUENCE</scope>
    <source>
        <strain evidence="2">EGII</strain>
    </source>
</reference>
<accession>A0A811UQ59</accession>
<evidence type="ECO:0000313" key="2">
    <source>
        <dbReference type="EMBL" id="CAD7000015.1"/>
    </source>
</evidence>
<feature type="non-terminal residue" evidence="2">
    <location>
        <position position="89"/>
    </location>
</feature>
<dbReference type="EMBL" id="CAJHJT010000012">
    <property type="protein sequence ID" value="CAD7000015.1"/>
    <property type="molecule type" value="Genomic_DNA"/>
</dbReference>
<evidence type="ECO:0000259" key="1">
    <source>
        <dbReference type="Pfam" id="PF16087"/>
    </source>
</evidence>
<protein>
    <submittedName>
        <fullName evidence="2">(Mediterranean fruit fly) hypothetical protein</fullName>
    </submittedName>
</protein>
<dbReference type="Proteomes" id="UP000606786">
    <property type="component" value="Unassembled WGS sequence"/>
</dbReference>